<keyword evidence="3 5" id="KW-0732">Signal</keyword>
<sequence>MNNGLVLLACGALFVPIVTSEVSAATYSYPYNWYTGTNAGKAAGTCIYQIPDIRPFQVARTLVVDNSIATGTVLFSWDYSNFLPNIGVKCTGSGIANSTGDMVYNGKTINGNAALLEMAISGSSHTDGIFPTNISGLGIKLYVKAHSAVLTSYNGNRYQWIYLYNTASGSLYANKDVEYLYLRPPRLSNNVQIKRTAINSYSLGGEALLSIRAELVKTGNISGYGALSLASSTMSWTTTAILSPALPTNLFAGSSITVAAPSCILDQTDYTIPMGRWVGDTYKYTGAIARGNDVPIKLSLKCSGRLSNVYFKFSDAGNSPNSGTERNISLYDSNGGKIDNLGIELRYNGNRVNIDGTTTINTGSHGTAKTDASSTPVYDSSSSVNFTANYLQTGNIVRNGNPYTGPVSGKLNMTVTYN</sequence>
<comment type="similarity">
    <text evidence="2">Belongs to the fimbrial protein family.</text>
</comment>
<feature type="chain" id="PRO_5015547848" evidence="5">
    <location>
        <begin position="25"/>
        <end position="418"/>
    </location>
</feature>
<reference evidence="6 7" key="1">
    <citation type="submission" date="2018-01" db="EMBL/GenBank/DDBJ databases">
        <title>Complete genome sequences of 14 Citrobacter spp. isolated from plant in Canada.</title>
        <authorList>
            <person name="Bhandare S.G."/>
            <person name="Colavecchio A."/>
            <person name="Jeukens J."/>
            <person name="Emond-Rheault J.-G."/>
            <person name="Freschi L."/>
            <person name="Hamel J."/>
            <person name="Kukavica-Ibrulj I."/>
            <person name="Levesque R."/>
            <person name="Goodridge L."/>
        </authorList>
    </citation>
    <scope>NUCLEOTIDE SEQUENCE [LARGE SCALE GENOMIC DNA]</scope>
    <source>
        <strain evidence="6 7">S1285</strain>
    </source>
</reference>
<dbReference type="RefSeq" id="WP_103776797.1">
    <property type="nucleotide sequence ID" value="NZ_PQLX01000012.1"/>
</dbReference>
<name>A0A2S4RRH7_CITAM</name>
<dbReference type="Gene3D" id="2.60.40.1090">
    <property type="entry name" value="Fimbrial-type adhesion domain"/>
    <property type="match status" value="1"/>
</dbReference>
<evidence type="ECO:0000256" key="4">
    <source>
        <dbReference type="ARBA" id="ARBA00023263"/>
    </source>
</evidence>
<organism evidence="6 7">
    <name type="scientific">Citrobacter amalonaticus</name>
    <dbReference type="NCBI Taxonomy" id="35703"/>
    <lineage>
        <taxon>Bacteria</taxon>
        <taxon>Pseudomonadati</taxon>
        <taxon>Pseudomonadota</taxon>
        <taxon>Gammaproteobacteria</taxon>
        <taxon>Enterobacterales</taxon>
        <taxon>Enterobacteriaceae</taxon>
        <taxon>Citrobacter</taxon>
    </lineage>
</organism>
<keyword evidence="4" id="KW-0281">Fimbrium</keyword>
<accession>A0A2S4RRH7</accession>
<dbReference type="Gene3D" id="2.60.40.3310">
    <property type="match status" value="1"/>
</dbReference>
<dbReference type="AlphaFoldDB" id="A0A2S4RRH7"/>
<dbReference type="GO" id="GO:0043709">
    <property type="term" value="P:cell adhesion involved in single-species biofilm formation"/>
    <property type="evidence" value="ECO:0007669"/>
    <property type="project" value="TreeGrafter"/>
</dbReference>
<evidence type="ECO:0000313" key="7">
    <source>
        <dbReference type="Proteomes" id="UP000237003"/>
    </source>
</evidence>
<dbReference type="InterPro" id="IPR008966">
    <property type="entry name" value="Adhesion_dom_sf"/>
</dbReference>
<comment type="caution">
    <text evidence="6">The sequence shown here is derived from an EMBL/GenBank/DDBJ whole genome shotgun (WGS) entry which is preliminary data.</text>
</comment>
<evidence type="ECO:0000313" key="6">
    <source>
        <dbReference type="EMBL" id="POU61306.1"/>
    </source>
</evidence>
<comment type="subcellular location">
    <subcellularLocation>
        <location evidence="1">Fimbrium</location>
    </subcellularLocation>
</comment>
<evidence type="ECO:0000256" key="1">
    <source>
        <dbReference type="ARBA" id="ARBA00004561"/>
    </source>
</evidence>
<dbReference type="InterPro" id="IPR036937">
    <property type="entry name" value="Adhesion_dom_fimbrial_sf"/>
</dbReference>
<gene>
    <name evidence="6" type="ORF">C3430_23535</name>
</gene>
<protein>
    <submittedName>
        <fullName evidence="6">Uncharacterized protein</fullName>
    </submittedName>
</protein>
<feature type="signal peptide" evidence="5">
    <location>
        <begin position="1"/>
        <end position="24"/>
    </location>
</feature>
<evidence type="ECO:0000256" key="2">
    <source>
        <dbReference type="ARBA" id="ARBA00006671"/>
    </source>
</evidence>
<dbReference type="EMBL" id="PQLX01000012">
    <property type="protein sequence ID" value="POU61306.1"/>
    <property type="molecule type" value="Genomic_DNA"/>
</dbReference>
<dbReference type="PANTHER" id="PTHR33420:SF3">
    <property type="entry name" value="FIMBRIAL SUBUNIT ELFA"/>
    <property type="match status" value="1"/>
</dbReference>
<dbReference type="Proteomes" id="UP000237003">
    <property type="component" value="Unassembled WGS sequence"/>
</dbReference>
<dbReference type="GO" id="GO:0009289">
    <property type="term" value="C:pilus"/>
    <property type="evidence" value="ECO:0007669"/>
    <property type="project" value="UniProtKB-SubCell"/>
</dbReference>
<dbReference type="PANTHER" id="PTHR33420">
    <property type="entry name" value="FIMBRIAL SUBUNIT ELFA-RELATED"/>
    <property type="match status" value="1"/>
</dbReference>
<dbReference type="InterPro" id="IPR050263">
    <property type="entry name" value="Bact_Fimbrial_Adh_Pro"/>
</dbReference>
<dbReference type="SUPFAM" id="SSF49401">
    <property type="entry name" value="Bacterial adhesins"/>
    <property type="match status" value="1"/>
</dbReference>
<evidence type="ECO:0000256" key="3">
    <source>
        <dbReference type="ARBA" id="ARBA00022729"/>
    </source>
</evidence>
<dbReference type="OrthoDB" id="6623750at2"/>
<proteinExistence type="inferred from homology"/>
<evidence type="ECO:0000256" key="5">
    <source>
        <dbReference type="SAM" id="SignalP"/>
    </source>
</evidence>